<keyword evidence="4" id="KW-0964">Secreted</keyword>
<feature type="compositionally biased region" description="Gly residues" evidence="6">
    <location>
        <begin position="726"/>
        <end position="739"/>
    </location>
</feature>
<feature type="compositionally biased region" description="Gly residues" evidence="6">
    <location>
        <begin position="752"/>
        <end position="763"/>
    </location>
</feature>
<dbReference type="RefSeq" id="WP_100164774.1">
    <property type="nucleotide sequence ID" value="NZ_PGTB01000221.1"/>
</dbReference>
<dbReference type="Gene3D" id="2.60.120.380">
    <property type="match status" value="2"/>
</dbReference>
<dbReference type="PROSITE" id="PS00330">
    <property type="entry name" value="HEMOLYSIN_CALCIUM"/>
    <property type="match status" value="4"/>
</dbReference>
<dbReference type="InterPro" id="IPR018511">
    <property type="entry name" value="Hemolysin-typ_Ca-bd_CS"/>
</dbReference>
<dbReference type="Pfam" id="PF08548">
    <property type="entry name" value="Peptidase_M10_C"/>
    <property type="match status" value="1"/>
</dbReference>
<dbReference type="InterPro" id="IPR013858">
    <property type="entry name" value="Peptidase_M10B_C"/>
</dbReference>
<comment type="subcellular location">
    <subcellularLocation>
        <location evidence="2">Secreted</location>
    </subcellularLocation>
</comment>
<evidence type="ECO:0000313" key="8">
    <source>
        <dbReference type="EMBL" id="PJE34197.1"/>
    </source>
</evidence>
<reference evidence="8 9" key="1">
    <citation type="journal article" date="2018" name="Int. J. Syst. Evol. Microbiol.">
        <title>Pseudooceanicola lipolyticus sp. nov., a marine alphaproteobacterium, reclassification of Oceanicola flagellatus as Pseudooceanicola flagellatus comb. nov. and emended description of the genus Pseudooceanicola.</title>
        <authorList>
            <person name="Huang M.-M."/>
            <person name="Guo L.-L."/>
            <person name="Wu Y.-H."/>
            <person name="Lai Q.-L."/>
            <person name="Shao Z.-Z."/>
            <person name="Wang C.-S."/>
            <person name="Wu M."/>
            <person name="Xu X.-W."/>
        </authorList>
    </citation>
    <scope>NUCLEOTIDE SEQUENCE [LARGE SCALE GENOMIC DNA]</scope>
    <source>
        <strain evidence="8 9">157</strain>
    </source>
</reference>
<dbReference type="PRINTS" id="PR00313">
    <property type="entry name" value="CABNDNGRPT"/>
</dbReference>
<evidence type="ECO:0000256" key="6">
    <source>
        <dbReference type="SAM" id="MobiDB-lite"/>
    </source>
</evidence>
<dbReference type="InterPro" id="IPR006026">
    <property type="entry name" value="Peptidase_Metallo"/>
</dbReference>
<evidence type="ECO:0000256" key="5">
    <source>
        <dbReference type="ARBA" id="ARBA00022737"/>
    </source>
</evidence>
<proteinExistence type="inferred from homology"/>
<protein>
    <recommendedName>
        <fullName evidence="7">Peptidase metallopeptidase domain-containing protein</fullName>
    </recommendedName>
</protein>
<dbReference type="SMART" id="SM00235">
    <property type="entry name" value="ZnMc"/>
    <property type="match status" value="1"/>
</dbReference>
<dbReference type="InterPro" id="IPR007280">
    <property type="entry name" value="Peptidase_C_arc/bac"/>
</dbReference>
<keyword evidence="9" id="KW-1185">Reference proteome</keyword>
<dbReference type="SUPFAM" id="SSF55486">
    <property type="entry name" value="Metalloproteases ('zincins'), catalytic domain"/>
    <property type="match status" value="1"/>
</dbReference>
<evidence type="ECO:0000256" key="1">
    <source>
        <dbReference type="ARBA" id="ARBA00001913"/>
    </source>
</evidence>
<comment type="caution">
    <text evidence="8">The sequence shown here is derived from an EMBL/GenBank/DDBJ whole genome shotgun (WGS) entry which is preliminary data.</text>
</comment>
<dbReference type="InterPro" id="IPR011049">
    <property type="entry name" value="Serralysin-like_metalloprot_C"/>
</dbReference>
<dbReference type="Gene3D" id="3.40.390.10">
    <property type="entry name" value="Collagenase (Catalytic Domain)"/>
    <property type="match status" value="1"/>
</dbReference>
<evidence type="ECO:0000256" key="4">
    <source>
        <dbReference type="ARBA" id="ARBA00022525"/>
    </source>
</evidence>
<evidence type="ECO:0000256" key="2">
    <source>
        <dbReference type="ARBA" id="ARBA00004613"/>
    </source>
</evidence>
<dbReference type="Gene3D" id="2.150.10.10">
    <property type="entry name" value="Serralysin-like metalloprotease, C-terminal"/>
    <property type="match status" value="3"/>
</dbReference>
<dbReference type="GO" id="GO:0006508">
    <property type="term" value="P:proteolysis"/>
    <property type="evidence" value="ECO:0007669"/>
    <property type="project" value="InterPro"/>
</dbReference>
<evidence type="ECO:0000313" key="9">
    <source>
        <dbReference type="Proteomes" id="UP000231553"/>
    </source>
</evidence>
<keyword evidence="5" id="KW-0677">Repeat</keyword>
<evidence type="ECO:0000259" key="7">
    <source>
        <dbReference type="SMART" id="SM00235"/>
    </source>
</evidence>
<dbReference type="GO" id="GO:0005509">
    <property type="term" value="F:calcium ion binding"/>
    <property type="evidence" value="ECO:0007669"/>
    <property type="project" value="InterPro"/>
</dbReference>
<comment type="cofactor">
    <cofactor evidence="1">
        <name>Ca(2+)</name>
        <dbReference type="ChEBI" id="CHEBI:29108"/>
    </cofactor>
</comment>
<dbReference type="Pfam" id="PF00353">
    <property type="entry name" value="HemolysinCabind"/>
    <property type="match status" value="3"/>
</dbReference>
<dbReference type="SUPFAM" id="SSF51120">
    <property type="entry name" value="beta-Roll"/>
    <property type="match status" value="2"/>
</dbReference>
<dbReference type="InterPro" id="IPR024079">
    <property type="entry name" value="MetalloPept_cat_dom_sf"/>
</dbReference>
<dbReference type="InterPro" id="IPR001343">
    <property type="entry name" value="Hemolysn_Ca-bd"/>
</dbReference>
<feature type="region of interest" description="Disordered" evidence="6">
    <location>
        <begin position="709"/>
        <end position="777"/>
    </location>
</feature>
<dbReference type="SUPFAM" id="SSF89260">
    <property type="entry name" value="Collagen-binding domain"/>
    <property type="match status" value="1"/>
</dbReference>
<dbReference type="Proteomes" id="UP000231553">
    <property type="component" value="Unassembled WGS sequence"/>
</dbReference>
<accession>A0A2M8IUJ7</accession>
<dbReference type="InterPro" id="IPR050557">
    <property type="entry name" value="RTX_toxin/Mannuronan_C5-epim"/>
</dbReference>
<dbReference type="Pfam" id="PF04151">
    <property type="entry name" value="PPC"/>
    <property type="match status" value="1"/>
</dbReference>
<organism evidence="8 9">
    <name type="scientific">Pseudooceanicola lipolyticus</name>
    <dbReference type="NCBI Taxonomy" id="2029104"/>
    <lineage>
        <taxon>Bacteria</taxon>
        <taxon>Pseudomonadati</taxon>
        <taxon>Pseudomonadota</taxon>
        <taxon>Alphaproteobacteria</taxon>
        <taxon>Rhodobacterales</taxon>
        <taxon>Paracoccaceae</taxon>
        <taxon>Pseudooceanicola</taxon>
    </lineage>
</organism>
<comment type="similarity">
    <text evidence="3">Belongs to the peptidase M10B family.</text>
</comment>
<dbReference type="AlphaFoldDB" id="A0A2M8IUJ7"/>
<dbReference type="PANTHER" id="PTHR38340">
    <property type="entry name" value="S-LAYER PROTEIN"/>
    <property type="match status" value="1"/>
</dbReference>
<evidence type="ECO:0000256" key="3">
    <source>
        <dbReference type="ARBA" id="ARBA00009490"/>
    </source>
</evidence>
<dbReference type="EMBL" id="PGTB01000221">
    <property type="protein sequence ID" value="PJE34197.1"/>
    <property type="molecule type" value="Genomic_DNA"/>
</dbReference>
<feature type="domain" description="Peptidase metallopeptidase" evidence="7">
    <location>
        <begin position="335"/>
        <end position="514"/>
    </location>
</feature>
<name>A0A2M8IUJ7_9RHOB</name>
<sequence>MCGLCGLGDAGAVVGGASGNGHAAIWPGNAATLLAHQGLTIADGAALFGGAATGLGSGPAAAAPAGDAGALAGADPTGFTALFDIPSGTGTPVSLGSGQRMTAEISVPGDTDWFRMSLTQGQQYEISLKALPFFGLADPQIYLFDNNGTFLVADDNSGTGLNSVLTVTATRTGIYYAGATGFGGGGQTTGQYEISLSPINAAADTVGATTSTAGSVAVGSQVLGTIDFGTDEDWYAVTVQKGQTYAVFLDAYLGTFTPLANPFLEVADRNLTTVALNDDNGVTLNSALTFTADYNGKYYIKAKGGPGNTGDFQLTVANFSPPAPASPLKGIDWGAGTEFNKTNITYYFAKQGETFANETTDSPWNAYQMQQAAAALAEFSRFSPLTFTEVSTAASADFVLTKNFADTSTTGRMFPQDPAFGTNQGVGWFNTDPDVWSLAAGGFLEKGAFGYSNFMHEFGHGLSLAHPHDNGGGTSAVFAGVTKSSDVGDDQLNQEVFTIMSYNKGWQTGFNGSSGTNAYGMARTPMAFDIALIQEKYGTNTNHNGVNNTYTLWTANGTGTGYEAIWDTGGKDTIVNPGSAGATIDLRQATLKQEPGGGGFVSAVLGVHGGYTIANGVRIENATGGSGNDTLIGNGLKNVLNGGAGKDIMLGGKGNDRYILSEATDVVSEKAKGGTDTVVTSAFSLKLKDYQQVENAKLTGSGNLDASGSKKDNVLVGNKGQNSLNGGNGDDTLKGGGGNDALNGGRGKDVLKGGGGSDSLKGGGGDDRIEGGGGNDTLTGGGNLDDFIFKKNFGADTITDFAKGTDELHLSKKLWSGDLGVKQVVNKFADVVGGEVVFDFGGHRITLDGVGSVNKLSDDLVLF</sequence>
<dbReference type="GO" id="GO:0008237">
    <property type="term" value="F:metallopeptidase activity"/>
    <property type="evidence" value="ECO:0007669"/>
    <property type="project" value="InterPro"/>
</dbReference>
<dbReference type="GO" id="GO:0005615">
    <property type="term" value="C:extracellular space"/>
    <property type="evidence" value="ECO:0007669"/>
    <property type="project" value="InterPro"/>
</dbReference>
<dbReference type="OrthoDB" id="733404at2"/>
<dbReference type="PANTHER" id="PTHR38340:SF1">
    <property type="entry name" value="S-LAYER PROTEIN"/>
    <property type="match status" value="1"/>
</dbReference>
<dbReference type="GO" id="GO:0008270">
    <property type="term" value="F:zinc ion binding"/>
    <property type="evidence" value="ECO:0007669"/>
    <property type="project" value="InterPro"/>
</dbReference>
<gene>
    <name evidence="8" type="ORF">CVM52_23520</name>
</gene>